<comment type="caution">
    <text evidence="1">The sequence shown here is derived from an EMBL/GenBank/DDBJ whole genome shotgun (WGS) entry which is preliminary data.</text>
</comment>
<sequence length="445" mass="50586">MANIFNDFFANVGPELANKIRKPMTIPPPRRSAPQSIFIEPTNKIEVINTIKSLKLNKAPGLDEVRAETLKEIVEEISEPLCHLINLMIEKGSCPPEFKLSVIKPLFKNGDKTVTTNYRPISLISNFAKFRCDKRNNPNFNKLVINTNGRIIEINNTDTIKYLGIQIDEYLRWDKHINSVINTLRMLLYKFKYLSNILDLSHLKMLYYALVESRLSYGILGWGGVASSHLKKKNTLQKMYIKIIYKRNSTYPADALYSESNIHDLLQLYYLKIITYHFINKNKLEVIDHLYQTRSKCKKEFKINSACKTIGQRCYLYLSSRFCPCGTGKGPMCCTPWCGAGEYMPQGSYVDILVICTSGGNNSVFVVISSTPSMCRAFLLVSYKVLLAEWGLQNFGEGFEGTILVLNSDLLGDYPVKYLHVVLMQSDSPILPIDTALSYLSLVLT</sequence>
<evidence type="ECO:0000313" key="1">
    <source>
        <dbReference type="EMBL" id="KAJ8977615.1"/>
    </source>
</evidence>
<protein>
    <recommendedName>
        <fullName evidence="3">Reverse transcriptase domain-containing protein</fullName>
    </recommendedName>
</protein>
<evidence type="ECO:0000313" key="2">
    <source>
        <dbReference type="Proteomes" id="UP001162164"/>
    </source>
</evidence>
<reference evidence="1" key="1">
    <citation type="journal article" date="2023" name="Insect Mol. Biol.">
        <title>Genome sequencing provides insights into the evolution of gene families encoding plant cell wall-degrading enzymes in longhorned beetles.</title>
        <authorList>
            <person name="Shin N.R."/>
            <person name="Okamura Y."/>
            <person name="Kirsch R."/>
            <person name="Pauchet Y."/>
        </authorList>
    </citation>
    <scope>NUCLEOTIDE SEQUENCE</scope>
    <source>
        <strain evidence="1">MMC_N1</strain>
    </source>
</reference>
<dbReference type="PANTHER" id="PTHR47510">
    <property type="entry name" value="REVERSE TRANSCRIPTASE DOMAIN-CONTAINING PROTEIN"/>
    <property type="match status" value="1"/>
</dbReference>
<proteinExistence type="predicted"/>
<keyword evidence="2" id="KW-1185">Reference proteome</keyword>
<organism evidence="1 2">
    <name type="scientific">Molorchus minor</name>
    <dbReference type="NCBI Taxonomy" id="1323400"/>
    <lineage>
        <taxon>Eukaryota</taxon>
        <taxon>Metazoa</taxon>
        <taxon>Ecdysozoa</taxon>
        <taxon>Arthropoda</taxon>
        <taxon>Hexapoda</taxon>
        <taxon>Insecta</taxon>
        <taxon>Pterygota</taxon>
        <taxon>Neoptera</taxon>
        <taxon>Endopterygota</taxon>
        <taxon>Coleoptera</taxon>
        <taxon>Polyphaga</taxon>
        <taxon>Cucujiformia</taxon>
        <taxon>Chrysomeloidea</taxon>
        <taxon>Cerambycidae</taxon>
        <taxon>Lamiinae</taxon>
        <taxon>Monochamini</taxon>
        <taxon>Molorchus</taxon>
    </lineage>
</organism>
<gene>
    <name evidence="1" type="ORF">NQ317_010236</name>
</gene>
<name>A0ABQ9JJC8_9CUCU</name>
<dbReference type="PANTHER" id="PTHR47510:SF3">
    <property type="entry name" value="ENDO_EXONUCLEASE_PHOSPHATASE DOMAIN-CONTAINING PROTEIN"/>
    <property type="match status" value="1"/>
</dbReference>
<dbReference type="Proteomes" id="UP001162164">
    <property type="component" value="Unassembled WGS sequence"/>
</dbReference>
<dbReference type="EMBL" id="JAPWTJ010000525">
    <property type="protein sequence ID" value="KAJ8977615.1"/>
    <property type="molecule type" value="Genomic_DNA"/>
</dbReference>
<evidence type="ECO:0008006" key="3">
    <source>
        <dbReference type="Google" id="ProtNLM"/>
    </source>
</evidence>
<accession>A0ABQ9JJC8</accession>